<sequence length="1023" mass="113174">MTSGRPYNQWPQTNGFPQQQPDFGFYSGSDRQQQQHQQSQPAFPTQYPQTATSSLTNAFGAPQQHLQTGPYTGSSGTTQSGGHSQVYSFGSQSPSPNLSLNTAPLQSFGLVHDSPGPIQNQFPRANPGAHQSQLGQYSRQESKRPRPDSQDDMDQDGEISPEKEGGKKHGGACARCKNLKVKCEFITDPETCKRCLNGGHECVIPGRKKRRVPPKREHLINQIRLQADQINKLIAQLEASQRSQGQPPNLENSSAILQSPAASTEGDSFDEPGVSPNVPVFTEGNRAIEDWLAQAKESFLQFGNSISKNYLSDEDAESVGWDDDDYEHVGHEDVEGAFYEGDRYGIAVETAEDSLEPTGQRLRPRGSNSSLNTTTASVAGSTGQSRKKTPGDKPLGMPNEAAPWGLMGRLSLITDPTNETTDNAGITSAKYFWNSEYSAVKVFATEIDGLKDKEVDDERVKNVQRVQPHILSRGVISTSDAEKLFTIYFEKMNDSTSLLDAKLYTPPLTAVRSPFLFTVICAIASRFYEGRSDLYPQLMHYAQLAAGTALIGGTKKRRDRSWLYLGLAIRTATDLNLHIPIKEKPRDEWQAREILNRTRIWLNCFNLDRSTGSQYGKPPIINNADYVANHSTEWYKSSEYNIEHFDIHICAYNAELRVMASFMGKIHNDPEQPTGLNKNADFEAISTATDDELMALGNRWFTLFEKTTDMSVPRNRFRIGLLRLAYSYSRLIALSYGFQHAFGKNTTDENPFLNRCLNAARDVVHAVLDEICRADQLFWWRHGPEAQSIFVTFASAFLIKLLQPRFASHLSPETRAEIKGLVQRVVELLSSKDIAIDERHGPGLYARFLRNLLQSPVLRQDSIPRRARMTKSAGATPELSDHATLAPISTQPSPTRSGGSLSPPPSQEMRSFDVFAPVGVGATDPYFPGLDTAMPALGLSYMAGDGTTNEGVGSTAGTMSDMLMPPLNGDSYLLQNLQTLGGGGSNSYDWGQSNSNAFLWYPQFQQNTGMNVLFDPNEQSHSS</sequence>
<accession>A0AAD5VUQ0</accession>
<dbReference type="EMBL" id="JANIEX010000343">
    <property type="protein sequence ID" value="KAJ3568477.1"/>
    <property type="molecule type" value="Genomic_DNA"/>
</dbReference>
<dbReference type="InterPro" id="IPR001138">
    <property type="entry name" value="Zn2Cys6_DnaBD"/>
</dbReference>
<dbReference type="InterPro" id="IPR036864">
    <property type="entry name" value="Zn2-C6_fun-type_DNA-bd_sf"/>
</dbReference>
<evidence type="ECO:0000256" key="7">
    <source>
        <dbReference type="SAM" id="MobiDB-lite"/>
    </source>
</evidence>
<gene>
    <name evidence="9" type="ORF">NP233_g5683</name>
</gene>
<dbReference type="Gene3D" id="4.10.240.10">
    <property type="entry name" value="Zn(2)-C6 fungal-type DNA-binding domain"/>
    <property type="match status" value="1"/>
</dbReference>
<keyword evidence="10" id="KW-1185">Reference proteome</keyword>
<dbReference type="PROSITE" id="PS00463">
    <property type="entry name" value="ZN2_CY6_FUNGAL_1"/>
    <property type="match status" value="1"/>
</dbReference>
<evidence type="ECO:0000256" key="2">
    <source>
        <dbReference type="ARBA" id="ARBA00022723"/>
    </source>
</evidence>
<dbReference type="SUPFAM" id="SSF57701">
    <property type="entry name" value="Zn2/Cys6 DNA-binding domain"/>
    <property type="match status" value="1"/>
</dbReference>
<feature type="region of interest" description="Disordered" evidence="7">
    <location>
        <begin position="351"/>
        <end position="400"/>
    </location>
</feature>
<feature type="region of interest" description="Disordered" evidence="7">
    <location>
        <begin position="863"/>
        <end position="910"/>
    </location>
</feature>
<name>A0AAD5VUQ0_9AGAR</name>
<dbReference type="Pfam" id="PF04082">
    <property type="entry name" value="Fungal_trans"/>
    <property type="match status" value="1"/>
</dbReference>
<evidence type="ECO:0000256" key="4">
    <source>
        <dbReference type="ARBA" id="ARBA00023125"/>
    </source>
</evidence>
<feature type="region of interest" description="Disordered" evidence="7">
    <location>
        <begin position="1"/>
        <end position="172"/>
    </location>
</feature>
<protein>
    <recommendedName>
        <fullName evidence="8">Zn(2)-C6 fungal-type domain-containing protein</fullName>
    </recommendedName>
</protein>
<dbReference type="PANTHER" id="PTHR31845:SF19">
    <property type="entry name" value="TRANSCRIPTION FACTOR DOMAIN-CONTAINING PROTEIN"/>
    <property type="match status" value="1"/>
</dbReference>
<feature type="compositionally biased region" description="Polar residues" evidence="7">
    <location>
        <begin position="86"/>
        <end position="105"/>
    </location>
</feature>
<dbReference type="Proteomes" id="UP001213000">
    <property type="component" value="Unassembled WGS sequence"/>
</dbReference>
<reference evidence="9" key="1">
    <citation type="submission" date="2022-07" db="EMBL/GenBank/DDBJ databases">
        <title>Genome Sequence of Leucocoprinus birnbaumii.</title>
        <authorList>
            <person name="Buettner E."/>
        </authorList>
    </citation>
    <scope>NUCLEOTIDE SEQUENCE</scope>
    <source>
        <strain evidence="9">VT141</strain>
    </source>
</reference>
<feature type="compositionally biased region" description="Acidic residues" evidence="7">
    <location>
        <begin position="150"/>
        <end position="159"/>
    </location>
</feature>
<dbReference type="AlphaFoldDB" id="A0AAD5VUQ0"/>
<dbReference type="GO" id="GO:0000981">
    <property type="term" value="F:DNA-binding transcription factor activity, RNA polymerase II-specific"/>
    <property type="evidence" value="ECO:0007669"/>
    <property type="project" value="InterPro"/>
</dbReference>
<comment type="subcellular location">
    <subcellularLocation>
        <location evidence="1">Nucleus</location>
    </subcellularLocation>
</comment>
<feature type="compositionally biased region" description="Low complexity" evidence="7">
    <location>
        <begin position="67"/>
        <end position="85"/>
    </location>
</feature>
<evidence type="ECO:0000256" key="5">
    <source>
        <dbReference type="ARBA" id="ARBA00023163"/>
    </source>
</evidence>
<dbReference type="GO" id="GO:0006351">
    <property type="term" value="P:DNA-templated transcription"/>
    <property type="evidence" value="ECO:0007669"/>
    <property type="project" value="InterPro"/>
</dbReference>
<feature type="compositionally biased region" description="Polar residues" evidence="7">
    <location>
        <begin position="887"/>
        <end position="900"/>
    </location>
</feature>
<feature type="compositionally biased region" description="Polar residues" evidence="7">
    <location>
        <begin position="1"/>
        <end position="21"/>
    </location>
</feature>
<evidence type="ECO:0000259" key="8">
    <source>
        <dbReference type="PROSITE" id="PS50048"/>
    </source>
</evidence>
<dbReference type="PROSITE" id="PS50048">
    <property type="entry name" value="ZN2_CY6_FUNGAL_2"/>
    <property type="match status" value="1"/>
</dbReference>
<keyword evidence="6" id="KW-0539">Nucleus</keyword>
<evidence type="ECO:0000313" key="10">
    <source>
        <dbReference type="Proteomes" id="UP001213000"/>
    </source>
</evidence>
<keyword evidence="2" id="KW-0479">Metal-binding</keyword>
<keyword evidence="3" id="KW-0805">Transcription regulation</keyword>
<feature type="domain" description="Zn(2)-C6 fungal-type" evidence="8">
    <location>
        <begin position="172"/>
        <end position="204"/>
    </location>
</feature>
<dbReference type="CDD" id="cd12148">
    <property type="entry name" value="fungal_TF_MHR"/>
    <property type="match status" value="1"/>
</dbReference>
<feature type="compositionally biased region" description="Polar residues" evidence="7">
    <location>
        <begin position="117"/>
        <end position="139"/>
    </location>
</feature>
<keyword evidence="5" id="KW-0804">Transcription</keyword>
<feature type="compositionally biased region" description="Polar residues" evidence="7">
    <location>
        <begin position="366"/>
        <end position="384"/>
    </location>
</feature>
<dbReference type="SMART" id="SM00906">
    <property type="entry name" value="Fungal_trans"/>
    <property type="match status" value="1"/>
</dbReference>
<dbReference type="Pfam" id="PF00172">
    <property type="entry name" value="Zn_clus"/>
    <property type="match status" value="1"/>
</dbReference>
<evidence type="ECO:0000256" key="3">
    <source>
        <dbReference type="ARBA" id="ARBA00023015"/>
    </source>
</evidence>
<feature type="compositionally biased region" description="Basic and acidic residues" evidence="7">
    <location>
        <begin position="140"/>
        <end position="149"/>
    </location>
</feature>
<evidence type="ECO:0000313" key="9">
    <source>
        <dbReference type="EMBL" id="KAJ3568477.1"/>
    </source>
</evidence>
<dbReference type="PANTHER" id="PTHR31845">
    <property type="entry name" value="FINGER DOMAIN PROTEIN, PUTATIVE-RELATED"/>
    <property type="match status" value="1"/>
</dbReference>
<evidence type="ECO:0000256" key="6">
    <source>
        <dbReference type="ARBA" id="ARBA00023242"/>
    </source>
</evidence>
<organism evidence="9 10">
    <name type="scientific">Leucocoprinus birnbaumii</name>
    <dbReference type="NCBI Taxonomy" id="56174"/>
    <lineage>
        <taxon>Eukaryota</taxon>
        <taxon>Fungi</taxon>
        <taxon>Dikarya</taxon>
        <taxon>Basidiomycota</taxon>
        <taxon>Agaricomycotina</taxon>
        <taxon>Agaricomycetes</taxon>
        <taxon>Agaricomycetidae</taxon>
        <taxon>Agaricales</taxon>
        <taxon>Agaricineae</taxon>
        <taxon>Agaricaceae</taxon>
        <taxon>Leucocoprinus</taxon>
    </lineage>
</organism>
<evidence type="ECO:0000256" key="1">
    <source>
        <dbReference type="ARBA" id="ARBA00004123"/>
    </source>
</evidence>
<dbReference type="GO" id="GO:0008270">
    <property type="term" value="F:zinc ion binding"/>
    <property type="evidence" value="ECO:0007669"/>
    <property type="project" value="InterPro"/>
</dbReference>
<dbReference type="InterPro" id="IPR007219">
    <property type="entry name" value="XnlR_reg_dom"/>
</dbReference>
<dbReference type="GO" id="GO:0000976">
    <property type="term" value="F:transcription cis-regulatory region binding"/>
    <property type="evidence" value="ECO:0007669"/>
    <property type="project" value="TreeGrafter"/>
</dbReference>
<keyword evidence="4" id="KW-0238">DNA-binding</keyword>
<proteinExistence type="predicted"/>
<dbReference type="GO" id="GO:0005634">
    <property type="term" value="C:nucleus"/>
    <property type="evidence" value="ECO:0007669"/>
    <property type="project" value="UniProtKB-SubCell"/>
</dbReference>
<comment type="caution">
    <text evidence="9">The sequence shown here is derived from an EMBL/GenBank/DDBJ whole genome shotgun (WGS) entry which is preliminary data.</text>
</comment>
<dbReference type="CDD" id="cd00067">
    <property type="entry name" value="GAL4"/>
    <property type="match status" value="1"/>
</dbReference>
<feature type="compositionally biased region" description="Polar residues" evidence="7">
    <location>
        <begin position="41"/>
        <end position="57"/>
    </location>
</feature>
<dbReference type="InterPro" id="IPR051089">
    <property type="entry name" value="prtT"/>
</dbReference>